<dbReference type="InterPro" id="IPR003012">
    <property type="entry name" value="Tet_transcr_reg_TetR"/>
</dbReference>
<keyword evidence="4" id="KW-0804">Transcription</keyword>
<evidence type="ECO:0000256" key="3">
    <source>
        <dbReference type="ARBA" id="ARBA00023125"/>
    </source>
</evidence>
<evidence type="ECO:0000256" key="1">
    <source>
        <dbReference type="ARBA" id="ARBA00022491"/>
    </source>
</evidence>
<dbReference type="Pfam" id="PF00440">
    <property type="entry name" value="TetR_N"/>
    <property type="match status" value="1"/>
</dbReference>
<dbReference type="Proteomes" id="UP001596011">
    <property type="component" value="Unassembled WGS sequence"/>
</dbReference>
<dbReference type="PRINTS" id="PR00455">
    <property type="entry name" value="HTHTETR"/>
</dbReference>
<dbReference type="PROSITE" id="PS50977">
    <property type="entry name" value="HTH_TETR_2"/>
    <property type="match status" value="1"/>
</dbReference>
<dbReference type="EMBL" id="JBHSFI010000001">
    <property type="protein sequence ID" value="MFC4627144.1"/>
    <property type="molecule type" value="Genomic_DNA"/>
</dbReference>
<dbReference type="SUPFAM" id="SSF48498">
    <property type="entry name" value="Tetracyclin repressor-like, C-terminal domain"/>
    <property type="match status" value="1"/>
</dbReference>
<dbReference type="PRINTS" id="PR00400">
    <property type="entry name" value="TETREPRESSOR"/>
</dbReference>
<keyword evidence="3 5" id="KW-0238">DNA-binding</keyword>
<dbReference type="Gene3D" id="1.10.10.60">
    <property type="entry name" value="Homeodomain-like"/>
    <property type="match status" value="1"/>
</dbReference>
<evidence type="ECO:0000313" key="7">
    <source>
        <dbReference type="EMBL" id="MFC4627144.1"/>
    </source>
</evidence>
<feature type="DNA-binding region" description="H-T-H motif" evidence="5">
    <location>
        <begin position="29"/>
        <end position="48"/>
    </location>
</feature>
<proteinExistence type="predicted"/>
<evidence type="ECO:0000313" key="8">
    <source>
        <dbReference type="Proteomes" id="UP001596011"/>
    </source>
</evidence>
<dbReference type="RefSeq" id="WP_377131949.1">
    <property type="nucleotide sequence ID" value="NZ_JBHSFI010000001.1"/>
</dbReference>
<dbReference type="InterPro" id="IPR001647">
    <property type="entry name" value="HTH_TetR"/>
</dbReference>
<dbReference type="Gene3D" id="1.10.357.10">
    <property type="entry name" value="Tetracycline Repressor, domain 2"/>
    <property type="match status" value="1"/>
</dbReference>
<name>A0ABV9HB15_9MICO</name>
<reference evidence="8" key="1">
    <citation type="journal article" date="2019" name="Int. J. Syst. Evol. Microbiol.">
        <title>The Global Catalogue of Microorganisms (GCM) 10K type strain sequencing project: providing services to taxonomists for standard genome sequencing and annotation.</title>
        <authorList>
            <consortium name="The Broad Institute Genomics Platform"/>
            <consortium name="The Broad Institute Genome Sequencing Center for Infectious Disease"/>
            <person name="Wu L."/>
            <person name="Ma J."/>
        </authorList>
    </citation>
    <scope>NUCLEOTIDE SEQUENCE [LARGE SCALE GENOMIC DNA]</scope>
    <source>
        <strain evidence="8">CCUG 42722</strain>
    </source>
</reference>
<gene>
    <name evidence="7" type="ORF">ACFO6V_02785</name>
</gene>
<sequence>MSGSPRHSRDDVSDMALRLLDEYGLPDLTMRNIATALEVRASALYWHFPNKQALLASVSARILGPMADVRVEDMTVSEALRGLGARLRECLLAYRDAAELVSSSLALGLVDSPVRPQLLAVTRRDGVPDSLSRVAAEAVMHFVVGYTFHEQQRLSADSFGLLPAAESLDPQNASTQPAQSGDFEEALRMIAEGLETLSASARAGASPGPGDRAAS</sequence>
<keyword evidence="8" id="KW-1185">Reference proteome</keyword>
<evidence type="ECO:0000256" key="4">
    <source>
        <dbReference type="ARBA" id="ARBA00023163"/>
    </source>
</evidence>
<dbReference type="PANTHER" id="PTHR30055:SF151">
    <property type="entry name" value="TRANSCRIPTIONAL REGULATORY PROTEIN"/>
    <property type="match status" value="1"/>
</dbReference>
<evidence type="ECO:0000256" key="2">
    <source>
        <dbReference type="ARBA" id="ARBA00023015"/>
    </source>
</evidence>
<feature type="domain" description="HTH tetR-type" evidence="6">
    <location>
        <begin position="6"/>
        <end position="66"/>
    </location>
</feature>
<accession>A0ABV9HB15</accession>
<dbReference type="InterPro" id="IPR036271">
    <property type="entry name" value="Tet_transcr_reg_TetR-rel_C_sf"/>
</dbReference>
<dbReference type="InterPro" id="IPR009057">
    <property type="entry name" value="Homeodomain-like_sf"/>
</dbReference>
<comment type="caution">
    <text evidence="7">The sequence shown here is derived from an EMBL/GenBank/DDBJ whole genome shotgun (WGS) entry which is preliminary data.</text>
</comment>
<dbReference type="Pfam" id="PF02909">
    <property type="entry name" value="TetR_C_1"/>
    <property type="match status" value="1"/>
</dbReference>
<dbReference type="SUPFAM" id="SSF46689">
    <property type="entry name" value="Homeodomain-like"/>
    <property type="match status" value="1"/>
</dbReference>
<evidence type="ECO:0000256" key="5">
    <source>
        <dbReference type="PROSITE-ProRule" id="PRU00335"/>
    </source>
</evidence>
<evidence type="ECO:0000259" key="6">
    <source>
        <dbReference type="PROSITE" id="PS50977"/>
    </source>
</evidence>
<keyword evidence="2" id="KW-0805">Transcription regulation</keyword>
<dbReference type="PANTHER" id="PTHR30055">
    <property type="entry name" value="HTH-TYPE TRANSCRIPTIONAL REGULATOR RUTR"/>
    <property type="match status" value="1"/>
</dbReference>
<dbReference type="InterPro" id="IPR050109">
    <property type="entry name" value="HTH-type_TetR-like_transc_reg"/>
</dbReference>
<organism evidence="7 8">
    <name type="scientific">Promicromonospora alba</name>
    <dbReference type="NCBI Taxonomy" id="1616110"/>
    <lineage>
        <taxon>Bacteria</taxon>
        <taxon>Bacillati</taxon>
        <taxon>Actinomycetota</taxon>
        <taxon>Actinomycetes</taxon>
        <taxon>Micrococcales</taxon>
        <taxon>Promicromonosporaceae</taxon>
        <taxon>Promicromonospora</taxon>
    </lineage>
</organism>
<protein>
    <submittedName>
        <fullName evidence="7">TetR family transcriptional regulator</fullName>
    </submittedName>
</protein>
<dbReference type="InterPro" id="IPR004111">
    <property type="entry name" value="Repressor_TetR_C"/>
</dbReference>
<keyword evidence="1" id="KW-0678">Repressor</keyword>